<evidence type="ECO:0000313" key="2">
    <source>
        <dbReference type="EMBL" id="KAF2657156.1"/>
    </source>
</evidence>
<reference evidence="2" key="1">
    <citation type="journal article" date="2020" name="Stud. Mycol.">
        <title>101 Dothideomycetes genomes: a test case for predicting lifestyles and emergence of pathogens.</title>
        <authorList>
            <person name="Haridas S."/>
            <person name="Albert R."/>
            <person name="Binder M."/>
            <person name="Bloem J."/>
            <person name="Labutti K."/>
            <person name="Salamov A."/>
            <person name="Andreopoulos B."/>
            <person name="Baker S."/>
            <person name="Barry K."/>
            <person name="Bills G."/>
            <person name="Bluhm B."/>
            <person name="Cannon C."/>
            <person name="Castanera R."/>
            <person name="Culley D."/>
            <person name="Daum C."/>
            <person name="Ezra D."/>
            <person name="Gonzalez J."/>
            <person name="Henrissat B."/>
            <person name="Kuo A."/>
            <person name="Liang C."/>
            <person name="Lipzen A."/>
            <person name="Lutzoni F."/>
            <person name="Magnuson J."/>
            <person name="Mondo S."/>
            <person name="Nolan M."/>
            <person name="Ohm R."/>
            <person name="Pangilinan J."/>
            <person name="Park H.-J."/>
            <person name="Ramirez L."/>
            <person name="Alfaro M."/>
            <person name="Sun H."/>
            <person name="Tritt A."/>
            <person name="Yoshinaga Y."/>
            <person name="Zwiers L.-H."/>
            <person name="Turgeon B."/>
            <person name="Goodwin S."/>
            <person name="Spatafora J."/>
            <person name="Crous P."/>
            <person name="Grigoriev I."/>
        </authorList>
    </citation>
    <scope>NUCLEOTIDE SEQUENCE</scope>
    <source>
        <strain evidence="2">CBS 122681</strain>
    </source>
</reference>
<dbReference type="Proteomes" id="UP000799324">
    <property type="component" value="Unassembled WGS sequence"/>
</dbReference>
<proteinExistence type="predicted"/>
<protein>
    <submittedName>
        <fullName evidence="2">Uncharacterized protein</fullName>
    </submittedName>
</protein>
<feature type="region of interest" description="Disordered" evidence="1">
    <location>
        <begin position="134"/>
        <end position="160"/>
    </location>
</feature>
<evidence type="ECO:0000256" key="1">
    <source>
        <dbReference type="SAM" id="MobiDB-lite"/>
    </source>
</evidence>
<dbReference type="EMBL" id="MU004328">
    <property type="protein sequence ID" value="KAF2657156.1"/>
    <property type="molecule type" value="Genomic_DNA"/>
</dbReference>
<accession>A0A6A6TBF7</accession>
<organism evidence="2 3">
    <name type="scientific">Lophiostoma macrostomum CBS 122681</name>
    <dbReference type="NCBI Taxonomy" id="1314788"/>
    <lineage>
        <taxon>Eukaryota</taxon>
        <taxon>Fungi</taxon>
        <taxon>Dikarya</taxon>
        <taxon>Ascomycota</taxon>
        <taxon>Pezizomycotina</taxon>
        <taxon>Dothideomycetes</taxon>
        <taxon>Pleosporomycetidae</taxon>
        <taxon>Pleosporales</taxon>
        <taxon>Lophiostomataceae</taxon>
        <taxon>Lophiostoma</taxon>
    </lineage>
</organism>
<sequence>MRYAVPVLYQPTIPGGLWHLLPYTESTSTIILQMSNHFENLYTGQGWPPNGAGTRTPVLGRGRDESSALADNYRGRRRQRSRSSDWGRTQLLPPAPSQSFQTRPMYPQHRPRHQSFEAEDIMGQLQLARQHDMAGFPMPEGPRASDEGQFSARHEDHGRSLSRDVDLRLQRSHSAGYGNPTAEYVGNSSYGMIEAEHQQLRLYPPLASA</sequence>
<dbReference type="AlphaFoldDB" id="A0A6A6TBF7"/>
<keyword evidence="3" id="KW-1185">Reference proteome</keyword>
<evidence type="ECO:0000313" key="3">
    <source>
        <dbReference type="Proteomes" id="UP000799324"/>
    </source>
</evidence>
<gene>
    <name evidence="2" type="ORF">K491DRAFT_677481</name>
</gene>
<feature type="region of interest" description="Disordered" evidence="1">
    <location>
        <begin position="45"/>
        <end position="111"/>
    </location>
</feature>
<name>A0A6A6TBF7_9PLEO</name>